<name>A0ABU0MNS4_9PROT</name>
<protein>
    <submittedName>
        <fullName evidence="1">Uncharacterized protein</fullName>
    </submittedName>
</protein>
<evidence type="ECO:0000313" key="2">
    <source>
        <dbReference type="Proteomes" id="UP001244552"/>
    </source>
</evidence>
<reference evidence="1 2" key="1">
    <citation type="submission" date="2023-07" db="EMBL/GenBank/DDBJ databases">
        <title>Genomic Encyclopedia of Type Strains, Phase IV (KMG-IV): sequencing the most valuable type-strain genomes for metagenomic binning, comparative biology and taxonomic classification.</title>
        <authorList>
            <person name="Goeker M."/>
        </authorList>
    </citation>
    <scope>NUCLEOTIDE SEQUENCE [LARGE SCALE GENOMIC DNA]</scope>
    <source>
        <strain evidence="1 2">DSM 19922</strain>
    </source>
</reference>
<dbReference type="RefSeq" id="WP_209985151.1">
    <property type="nucleotide sequence ID" value="NZ_JAGINO010000016.1"/>
</dbReference>
<sequence length="57" mass="6024">MTADRIHQALYAAFGIAAPTTPPPADPSRFPIFSRPAPVTLHPQRLAAGGTITTAKR</sequence>
<accession>A0ABU0MNS4</accession>
<dbReference type="Proteomes" id="UP001244552">
    <property type="component" value="Unassembled WGS sequence"/>
</dbReference>
<keyword evidence="2" id="KW-1185">Reference proteome</keyword>
<comment type="caution">
    <text evidence="1">The sequence shown here is derived from an EMBL/GenBank/DDBJ whole genome shotgun (WGS) entry which is preliminary data.</text>
</comment>
<evidence type="ECO:0000313" key="1">
    <source>
        <dbReference type="EMBL" id="MDQ0535110.1"/>
    </source>
</evidence>
<dbReference type="EMBL" id="JAUSVU010000016">
    <property type="protein sequence ID" value="MDQ0535110.1"/>
    <property type="molecule type" value="Genomic_DNA"/>
</dbReference>
<gene>
    <name evidence="1" type="ORF">QO018_003988</name>
</gene>
<organism evidence="1 2">
    <name type="scientific">Azospirillum picis</name>
    <dbReference type="NCBI Taxonomy" id="488438"/>
    <lineage>
        <taxon>Bacteria</taxon>
        <taxon>Pseudomonadati</taxon>
        <taxon>Pseudomonadota</taxon>
        <taxon>Alphaproteobacteria</taxon>
        <taxon>Rhodospirillales</taxon>
        <taxon>Azospirillaceae</taxon>
        <taxon>Azospirillum</taxon>
    </lineage>
</organism>
<proteinExistence type="predicted"/>